<dbReference type="EMBL" id="JBEPBX010000005">
    <property type="protein sequence ID" value="MER6613315.1"/>
    <property type="molecule type" value="Genomic_DNA"/>
</dbReference>
<sequence length="87" mass="9418">MTEIAEPVVAELAANASTHGRLRGRDFLLSLFTTPGDRALRIEVTDIRGDRLPTPAPQPPAARRPPPTKSPAEACCWSRRCPTAGAW</sequence>
<protein>
    <submittedName>
        <fullName evidence="2">Uncharacterized protein</fullName>
    </submittedName>
</protein>
<dbReference type="Gene3D" id="3.30.565.10">
    <property type="entry name" value="Histidine kinase-like ATPase, C-terminal domain"/>
    <property type="match status" value="1"/>
</dbReference>
<gene>
    <name evidence="2" type="ORF">ABT276_08015</name>
</gene>
<feature type="compositionally biased region" description="Pro residues" evidence="1">
    <location>
        <begin position="54"/>
        <end position="69"/>
    </location>
</feature>
<reference evidence="2 3" key="1">
    <citation type="submission" date="2024-06" db="EMBL/GenBank/DDBJ databases">
        <title>The Natural Products Discovery Center: Release of the First 8490 Sequenced Strains for Exploring Actinobacteria Biosynthetic Diversity.</title>
        <authorList>
            <person name="Kalkreuter E."/>
            <person name="Kautsar S.A."/>
            <person name="Yang D."/>
            <person name="Bader C.D."/>
            <person name="Teijaro C.N."/>
            <person name="Fluegel L."/>
            <person name="Davis C.M."/>
            <person name="Simpson J.R."/>
            <person name="Lauterbach L."/>
            <person name="Steele A.D."/>
            <person name="Gui C."/>
            <person name="Meng S."/>
            <person name="Li G."/>
            <person name="Viehrig K."/>
            <person name="Ye F."/>
            <person name="Su P."/>
            <person name="Kiefer A.F."/>
            <person name="Nichols A."/>
            <person name="Cepeda A.J."/>
            <person name="Yan W."/>
            <person name="Fan B."/>
            <person name="Jiang Y."/>
            <person name="Adhikari A."/>
            <person name="Zheng C.-J."/>
            <person name="Schuster L."/>
            <person name="Cowan T.M."/>
            <person name="Smanski M.J."/>
            <person name="Chevrette M.G."/>
            <person name="De Carvalho L.P.S."/>
            <person name="Shen B."/>
        </authorList>
    </citation>
    <scope>NUCLEOTIDE SEQUENCE [LARGE SCALE GENOMIC DNA]</scope>
    <source>
        <strain evidence="2 3">NPDC000837</strain>
    </source>
</reference>
<evidence type="ECO:0000256" key="1">
    <source>
        <dbReference type="SAM" id="MobiDB-lite"/>
    </source>
</evidence>
<keyword evidence="3" id="KW-1185">Reference proteome</keyword>
<organism evidence="2 3">
    <name type="scientific">Streptomyces xantholiticus</name>
    <dbReference type="NCBI Taxonomy" id="68285"/>
    <lineage>
        <taxon>Bacteria</taxon>
        <taxon>Bacillati</taxon>
        <taxon>Actinomycetota</taxon>
        <taxon>Actinomycetes</taxon>
        <taxon>Kitasatosporales</taxon>
        <taxon>Streptomycetaceae</taxon>
        <taxon>Streptomyces</taxon>
    </lineage>
</organism>
<proteinExistence type="predicted"/>
<evidence type="ECO:0000313" key="2">
    <source>
        <dbReference type="EMBL" id="MER6613315.1"/>
    </source>
</evidence>
<feature type="region of interest" description="Disordered" evidence="1">
    <location>
        <begin position="48"/>
        <end position="73"/>
    </location>
</feature>
<accession>A0ABV1UR92</accession>
<evidence type="ECO:0000313" key="3">
    <source>
        <dbReference type="Proteomes" id="UP001445472"/>
    </source>
</evidence>
<dbReference type="Proteomes" id="UP001445472">
    <property type="component" value="Unassembled WGS sequence"/>
</dbReference>
<comment type="caution">
    <text evidence="2">The sequence shown here is derived from an EMBL/GenBank/DDBJ whole genome shotgun (WGS) entry which is preliminary data.</text>
</comment>
<dbReference type="InterPro" id="IPR036890">
    <property type="entry name" value="HATPase_C_sf"/>
</dbReference>
<name>A0ABV1UR92_9ACTN</name>